<reference evidence="5" key="1">
    <citation type="submission" date="2014-03" db="EMBL/GenBank/DDBJ databases">
        <title>The sialotranscriptome of Amblyomma triste, Amblyomma parvum and Amblyomma cajennense ticks, uncovered by 454-based RNA-seq.</title>
        <authorList>
            <person name="Garcia G.R."/>
            <person name="Gardinassi L.G."/>
            <person name="Ribeiro J.M."/>
            <person name="Anatrielo E."/>
            <person name="Ferreira B.R."/>
            <person name="Moreira H.N."/>
            <person name="Mafra C."/>
            <person name="Olegario M.M."/>
            <person name="Szabo P.J."/>
            <person name="Miranda-Santos I.K."/>
            <person name="Maruyama S.R."/>
        </authorList>
    </citation>
    <scope>NUCLEOTIDE SEQUENCE</scope>
    <source>
        <strain evidence="5">Araguapaz</strain>
        <tissue evidence="5">Salivary glands</tissue>
    </source>
</reference>
<dbReference type="SMART" id="SM01318">
    <property type="entry name" value="SVWC"/>
    <property type="match status" value="1"/>
</dbReference>
<dbReference type="InterPro" id="IPR029277">
    <property type="entry name" value="SVWC_dom"/>
</dbReference>
<dbReference type="GO" id="GO:0005576">
    <property type="term" value="C:extracellular region"/>
    <property type="evidence" value="ECO:0007669"/>
    <property type="project" value="UniProtKB-SubCell"/>
</dbReference>
<keyword evidence="3" id="KW-0732">Signal</keyword>
<feature type="chain" id="PRO_5001521456" description="Single domain-containing protein" evidence="3">
    <location>
        <begin position="23"/>
        <end position="103"/>
    </location>
</feature>
<dbReference type="AlphaFoldDB" id="A0A023G0I5"/>
<proteinExistence type="evidence at transcript level"/>
<evidence type="ECO:0000313" key="5">
    <source>
        <dbReference type="EMBL" id="JAC26493.1"/>
    </source>
</evidence>
<feature type="signal peptide" evidence="3">
    <location>
        <begin position="1"/>
        <end position="22"/>
    </location>
</feature>
<dbReference type="EMBL" id="GBBL01000827">
    <property type="protein sequence ID" value="JAC26493.1"/>
    <property type="molecule type" value="mRNA"/>
</dbReference>
<evidence type="ECO:0000256" key="1">
    <source>
        <dbReference type="ARBA" id="ARBA00004613"/>
    </source>
</evidence>
<accession>A0A023G0I5</accession>
<keyword evidence="2" id="KW-0964">Secreted</keyword>
<evidence type="ECO:0000259" key="4">
    <source>
        <dbReference type="SMART" id="SM01318"/>
    </source>
</evidence>
<protein>
    <recommendedName>
        <fullName evidence="4">Single domain-containing protein</fullName>
    </recommendedName>
</protein>
<evidence type="ECO:0000256" key="3">
    <source>
        <dbReference type="SAM" id="SignalP"/>
    </source>
</evidence>
<evidence type="ECO:0000256" key="2">
    <source>
        <dbReference type="ARBA" id="ARBA00022525"/>
    </source>
</evidence>
<feature type="domain" description="Single" evidence="4">
    <location>
        <begin position="37"/>
        <end position="103"/>
    </location>
</feature>
<comment type="subcellular location">
    <subcellularLocation>
        <location evidence="1">Secreted</location>
    </subcellularLocation>
</comment>
<name>A0A023G0I5_AMBPA</name>
<sequence>MSKILVTFLLLAAALDIQNTLCEETTVTSLRFHNGTCIYRNVTIKQGASDVPSDLCELWECNARERKLTVLGCYIPRRYGSCFHHSRFGVYWPTCCGTYQPYC</sequence>
<organism evidence="5">
    <name type="scientific">Amblyomma parvum</name>
    <name type="common">South American tick</name>
    <dbReference type="NCBI Taxonomy" id="251391"/>
    <lineage>
        <taxon>Eukaryota</taxon>
        <taxon>Metazoa</taxon>
        <taxon>Ecdysozoa</taxon>
        <taxon>Arthropoda</taxon>
        <taxon>Chelicerata</taxon>
        <taxon>Arachnida</taxon>
        <taxon>Acari</taxon>
        <taxon>Parasitiformes</taxon>
        <taxon>Ixodida</taxon>
        <taxon>Ixodoidea</taxon>
        <taxon>Ixodidae</taxon>
        <taxon>Amblyomminae</taxon>
        <taxon>Amblyomma</taxon>
    </lineage>
</organism>